<dbReference type="GO" id="GO:0006355">
    <property type="term" value="P:regulation of DNA-templated transcription"/>
    <property type="evidence" value="ECO:0007669"/>
    <property type="project" value="InterPro"/>
</dbReference>
<gene>
    <name evidence="3" type="ORF">M975_2625</name>
</gene>
<evidence type="ECO:0000313" key="3">
    <source>
        <dbReference type="EMBL" id="OAT31294.1"/>
    </source>
</evidence>
<dbReference type="CDD" id="cd06170">
    <property type="entry name" value="LuxR_C_like"/>
    <property type="match status" value="1"/>
</dbReference>
<protein>
    <recommendedName>
        <fullName evidence="2">HTH luxR-type domain-containing protein</fullName>
    </recommendedName>
</protein>
<feature type="domain" description="HTH luxR-type" evidence="2">
    <location>
        <begin position="117"/>
        <end position="182"/>
    </location>
</feature>
<accession>A0A1B7INQ8</accession>
<dbReference type="GO" id="GO:0003677">
    <property type="term" value="F:DNA binding"/>
    <property type="evidence" value="ECO:0007669"/>
    <property type="project" value="UniProtKB-KW"/>
</dbReference>
<dbReference type="InterPro" id="IPR036388">
    <property type="entry name" value="WH-like_DNA-bd_sf"/>
</dbReference>
<dbReference type="AlphaFoldDB" id="A0A1B7INQ8"/>
<dbReference type="RefSeq" id="WP_064560064.1">
    <property type="nucleotide sequence ID" value="NZ_LXER01000020.1"/>
</dbReference>
<evidence type="ECO:0000259" key="2">
    <source>
        <dbReference type="PROSITE" id="PS50043"/>
    </source>
</evidence>
<dbReference type="SMART" id="SM00421">
    <property type="entry name" value="HTH_LUXR"/>
    <property type="match status" value="1"/>
</dbReference>
<organism evidence="3 4">
    <name type="scientific">Buttiauxella brennerae ATCC 51605</name>
    <dbReference type="NCBI Taxonomy" id="1354251"/>
    <lineage>
        <taxon>Bacteria</taxon>
        <taxon>Pseudomonadati</taxon>
        <taxon>Pseudomonadota</taxon>
        <taxon>Gammaproteobacteria</taxon>
        <taxon>Enterobacterales</taxon>
        <taxon>Enterobacteriaceae</taxon>
        <taxon>Buttiauxella</taxon>
    </lineage>
</organism>
<dbReference type="PROSITE" id="PS50043">
    <property type="entry name" value="HTH_LUXR_2"/>
    <property type="match status" value="1"/>
</dbReference>
<name>A0A1B7INQ8_9ENTR</name>
<dbReference type="Proteomes" id="UP000078410">
    <property type="component" value="Unassembled WGS sequence"/>
</dbReference>
<evidence type="ECO:0000313" key="4">
    <source>
        <dbReference type="Proteomes" id="UP000078410"/>
    </source>
</evidence>
<dbReference type="Gene3D" id="1.10.10.10">
    <property type="entry name" value="Winged helix-like DNA-binding domain superfamily/Winged helix DNA-binding domain"/>
    <property type="match status" value="1"/>
</dbReference>
<dbReference type="PRINTS" id="PR00038">
    <property type="entry name" value="HTHLUXR"/>
</dbReference>
<dbReference type="EMBL" id="LXER01000020">
    <property type="protein sequence ID" value="OAT31294.1"/>
    <property type="molecule type" value="Genomic_DNA"/>
</dbReference>
<dbReference type="SUPFAM" id="SSF46894">
    <property type="entry name" value="C-terminal effector domain of the bipartite response regulators"/>
    <property type="match status" value="1"/>
</dbReference>
<keyword evidence="1" id="KW-0238">DNA-binding</keyword>
<proteinExistence type="predicted"/>
<keyword evidence="4" id="KW-1185">Reference proteome</keyword>
<reference evidence="3 4" key="1">
    <citation type="submission" date="2016-04" db="EMBL/GenBank/DDBJ databases">
        <title>ATOL: Assembling a taxonomically balanced genome-scale reconstruction of the evolutionary history of the Enterobacteriaceae.</title>
        <authorList>
            <person name="Plunkett G.III."/>
            <person name="Neeno-Eckwall E.C."/>
            <person name="Glasner J.D."/>
            <person name="Perna N.T."/>
        </authorList>
    </citation>
    <scope>NUCLEOTIDE SEQUENCE [LARGE SCALE GENOMIC DNA]</scope>
    <source>
        <strain evidence="3 4">ATCC 51605</strain>
    </source>
</reference>
<dbReference type="OrthoDB" id="6623348at2"/>
<dbReference type="PATRIC" id="fig|1354251.4.peg.2706"/>
<comment type="caution">
    <text evidence="3">The sequence shown here is derived from an EMBL/GenBank/DDBJ whole genome shotgun (WGS) entry which is preliminary data.</text>
</comment>
<dbReference type="InterPro" id="IPR000792">
    <property type="entry name" value="Tscrpt_reg_LuxR_C"/>
</dbReference>
<dbReference type="InterPro" id="IPR016032">
    <property type="entry name" value="Sig_transdc_resp-reg_C-effctor"/>
</dbReference>
<dbReference type="Pfam" id="PF00196">
    <property type="entry name" value="GerE"/>
    <property type="match status" value="1"/>
</dbReference>
<evidence type="ECO:0000256" key="1">
    <source>
        <dbReference type="ARBA" id="ARBA00023125"/>
    </source>
</evidence>
<sequence>MTDASSQLTKKIYILSDNNFLLPGVEEVLSVLCNKNFNITVKKVPNSKLINFLEKLNNQPDSLNVINYFIAEKHVFYMLRLNNMSLKGVLIPPAVTLRDLERILESCNKKPSSLNSDYYHRNTHSHREVEVVSLLLEGLTQKNIADRLGISIKTVSHHKQLAIRKSGFSNFNEYYLRNSSINSFIGHH</sequence>